<name>A0A7D8YR50_9HELO</name>
<feature type="transmembrane region" description="Helical" evidence="3">
    <location>
        <begin position="240"/>
        <end position="263"/>
    </location>
</feature>
<keyword evidence="5" id="KW-1185">Reference proteome</keyword>
<reference evidence="4 5" key="1">
    <citation type="submission" date="2018-05" db="EMBL/GenBank/DDBJ databases">
        <title>Whole genome sequencing for identification of molecular markers to develop diagnostic detection tools for the regulated plant pathogen Lachnellula willkommii.</title>
        <authorList>
            <person name="Giroux E."/>
            <person name="Bilodeau G."/>
        </authorList>
    </citation>
    <scope>NUCLEOTIDE SEQUENCE [LARGE SCALE GENOMIC DNA]</scope>
    <source>
        <strain evidence="4 5">CBS 625.97</strain>
    </source>
</reference>
<dbReference type="SUPFAM" id="SSF103473">
    <property type="entry name" value="MFS general substrate transporter"/>
    <property type="match status" value="1"/>
</dbReference>
<organism evidence="4 5">
    <name type="scientific">Lachnellula cervina</name>
    <dbReference type="NCBI Taxonomy" id="1316786"/>
    <lineage>
        <taxon>Eukaryota</taxon>
        <taxon>Fungi</taxon>
        <taxon>Dikarya</taxon>
        <taxon>Ascomycota</taxon>
        <taxon>Pezizomycotina</taxon>
        <taxon>Leotiomycetes</taxon>
        <taxon>Helotiales</taxon>
        <taxon>Lachnaceae</taxon>
        <taxon>Lachnellula</taxon>
    </lineage>
</organism>
<evidence type="ECO:0000256" key="1">
    <source>
        <dbReference type="ARBA" id="ARBA00004141"/>
    </source>
</evidence>
<sequence>MGHNFISPTLSDSSSDDASFQIQYPPVVELGNDLKNHNSIARTLSRVRTGASEPGLPPDGGIRAWTQSYYTISLSRPPSDISWIGSMQVFFLFVIGVITGRLTDAGYFRIIFALGSFLVVFGGFMASLSTTYWQLFLSQGVCVGLGMGCLFCPIIKVLSTYFHRHRNLAIGLAISGSSTGGVIYPAMARELLTRIGYDWTMRYMVFVQLATLLVANILVKTRLPPRKSGPWIELAAFREVPYSLFAIGMFFNFWGVYFAFYYIGSFSRDVLGFSYPESLNLLMIMNGVGAIGRILPGFLADLWLGPLNVVTPAATMCMVLLYSWNAVDSATGLYVWAIIYGVFGATVQGLFPAALSSLTTDLSKAGSRMGMIYTIVSFANLTGPPLAGALISRGNGRYMYAFAFGGTCLCLGMGFLIACRIAKGGMKWKAKV</sequence>
<feature type="transmembrane region" description="Helical" evidence="3">
    <location>
        <begin position="398"/>
        <end position="419"/>
    </location>
</feature>
<protein>
    <submittedName>
        <fullName evidence="4">Aspyridones efflux protein apdF</fullName>
    </submittedName>
</protein>
<feature type="transmembrane region" description="Helical" evidence="3">
    <location>
        <begin position="132"/>
        <end position="155"/>
    </location>
</feature>
<dbReference type="Pfam" id="PF07690">
    <property type="entry name" value="MFS_1"/>
    <property type="match status" value="1"/>
</dbReference>
<dbReference type="AlphaFoldDB" id="A0A7D8YR50"/>
<evidence type="ECO:0000256" key="3">
    <source>
        <dbReference type="SAM" id="Phobius"/>
    </source>
</evidence>
<feature type="transmembrane region" description="Helical" evidence="3">
    <location>
        <begin position="81"/>
        <end position="100"/>
    </location>
</feature>
<proteinExistence type="inferred from homology"/>
<gene>
    <name evidence="4" type="primary">apdF_6</name>
    <name evidence="4" type="ORF">LCER1_G007226</name>
</gene>
<feature type="transmembrane region" description="Helical" evidence="3">
    <location>
        <begin position="302"/>
        <end position="322"/>
    </location>
</feature>
<comment type="similarity">
    <text evidence="2">Belongs to the major facilitator superfamily. Monocarboxylate porter (TC 2.A.1.13) family.</text>
</comment>
<evidence type="ECO:0000313" key="5">
    <source>
        <dbReference type="Proteomes" id="UP000481288"/>
    </source>
</evidence>
<feature type="transmembrane region" description="Helical" evidence="3">
    <location>
        <begin position="167"/>
        <end position="187"/>
    </location>
</feature>
<dbReference type="EMBL" id="QGMG01000736">
    <property type="protein sequence ID" value="TVY51774.1"/>
    <property type="molecule type" value="Genomic_DNA"/>
</dbReference>
<keyword evidence="3" id="KW-0472">Membrane</keyword>
<dbReference type="PANTHER" id="PTHR11360">
    <property type="entry name" value="MONOCARBOXYLATE TRANSPORTER"/>
    <property type="match status" value="1"/>
</dbReference>
<dbReference type="OrthoDB" id="6499973at2759"/>
<keyword evidence="3" id="KW-0812">Transmembrane</keyword>
<dbReference type="PANTHER" id="PTHR11360:SF130">
    <property type="entry name" value="MAJOR FACILITATOR SUPERFAMILY (MFS) PROFILE DOMAIN-CONTAINING PROTEIN-RELATED"/>
    <property type="match status" value="1"/>
</dbReference>
<feature type="transmembrane region" description="Helical" evidence="3">
    <location>
        <begin position="199"/>
        <end position="219"/>
    </location>
</feature>
<dbReference type="InterPro" id="IPR050327">
    <property type="entry name" value="Proton-linked_MCT"/>
</dbReference>
<evidence type="ECO:0000256" key="2">
    <source>
        <dbReference type="ARBA" id="ARBA00006727"/>
    </source>
</evidence>
<dbReference type="Gene3D" id="1.20.1250.20">
    <property type="entry name" value="MFS general substrate transporter like domains"/>
    <property type="match status" value="2"/>
</dbReference>
<comment type="subcellular location">
    <subcellularLocation>
        <location evidence="1">Membrane</location>
        <topology evidence="1">Multi-pass membrane protein</topology>
    </subcellularLocation>
</comment>
<dbReference type="GO" id="GO:0016020">
    <property type="term" value="C:membrane"/>
    <property type="evidence" value="ECO:0007669"/>
    <property type="project" value="UniProtKB-SubCell"/>
</dbReference>
<accession>A0A7D8YR50</accession>
<feature type="transmembrane region" description="Helical" evidence="3">
    <location>
        <begin position="107"/>
        <end position="126"/>
    </location>
</feature>
<dbReference type="Proteomes" id="UP000481288">
    <property type="component" value="Unassembled WGS sequence"/>
</dbReference>
<dbReference type="InterPro" id="IPR036259">
    <property type="entry name" value="MFS_trans_sf"/>
</dbReference>
<dbReference type="InterPro" id="IPR011701">
    <property type="entry name" value="MFS"/>
</dbReference>
<dbReference type="GO" id="GO:0022857">
    <property type="term" value="F:transmembrane transporter activity"/>
    <property type="evidence" value="ECO:0007669"/>
    <property type="project" value="InterPro"/>
</dbReference>
<evidence type="ECO:0000313" key="4">
    <source>
        <dbReference type="EMBL" id="TVY51774.1"/>
    </source>
</evidence>
<feature type="transmembrane region" description="Helical" evidence="3">
    <location>
        <begin position="370"/>
        <end position="392"/>
    </location>
</feature>
<keyword evidence="3" id="KW-1133">Transmembrane helix</keyword>
<comment type="caution">
    <text evidence="4">The sequence shown here is derived from an EMBL/GenBank/DDBJ whole genome shotgun (WGS) entry which is preliminary data.</text>
</comment>
<feature type="transmembrane region" description="Helical" evidence="3">
    <location>
        <begin position="334"/>
        <end position="358"/>
    </location>
</feature>